<dbReference type="PANTHER" id="PTHR43284">
    <property type="entry name" value="ASPARAGINE SYNTHETASE (GLUTAMINE-HYDROLYZING)"/>
    <property type="match status" value="1"/>
</dbReference>
<dbReference type="Proteomes" id="UP000092420">
    <property type="component" value="Unassembled WGS sequence"/>
</dbReference>
<dbReference type="Pfam" id="PF00733">
    <property type="entry name" value="Asn_synthase"/>
    <property type="match status" value="1"/>
</dbReference>
<dbReference type="SUPFAM" id="SSF52402">
    <property type="entry name" value="Adenine nucleotide alpha hydrolases-like"/>
    <property type="match status" value="1"/>
</dbReference>
<dbReference type="InterPro" id="IPR001962">
    <property type="entry name" value="Asn_synthase"/>
</dbReference>
<evidence type="ECO:0000313" key="1">
    <source>
        <dbReference type="EMBL" id="KYC54013.1"/>
    </source>
</evidence>
<proteinExistence type="predicted"/>
<dbReference type="CDD" id="cd01991">
    <property type="entry name" value="Asn_synthase_B_C"/>
    <property type="match status" value="1"/>
</dbReference>
<organism evidence="1 2">
    <name type="scientific">Candidatus Methanofastidiosum methylothiophilum</name>
    <dbReference type="NCBI Taxonomy" id="1705564"/>
    <lineage>
        <taxon>Archaea</taxon>
        <taxon>Methanobacteriati</taxon>
        <taxon>Methanobacteriota</taxon>
        <taxon>Stenosarchaea group</taxon>
        <taxon>Candidatus Methanofastidiosia</taxon>
        <taxon>Candidatus Methanofastidiosales</taxon>
        <taxon>Candidatus Methanofastidiosaceae</taxon>
        <taxon>Candidatus Methanofastidiosum</taxon>
    </lineage>
</organism>
<sequence length="318" mass="37431">MVENDLLKVMPLAVYHSEQPSIGMLQSYLVSKAARKHVKVILSGMGGDELFAGYDRDIYMAKNLVYGKYMSKFVSSKDIFNLINSVPFKLGLNYHEFFRRVNAVSQLKDTTRYYLLLRGALNITDRTKEYFYNERMFSKVHDVEKIFSPYFLDNLNIINQKLYAEFETKLPYHLLHIEDRMGMANSLESRAPLLDKRLIELAFSMPAEYKLQNGITKYVFRLAMKDTLPKEVFSKPKWGFAVNPYHQFKKDLKDYAEGILDEKILEDIGINKKLISKILKSKPNPKLRWYYNYLWNIIMLVLWYKIFIENESPKNLSS</sequence>
<name>A0A150J9S5_9EURY</name>
<evidence type="ECO:0000313" key="2">
    <source>
        <dbReference type="Proteomes" id="UP000092420"/>
    </source>
</evidence>
<dbReference type="EMBL" id="LNJB01000019">
    <property type="protein sequence ID" value="KYC54013.1"/>
    <property type="molecule type" value="Genomic_DNA"/>
</dbReference>
<dbReference type="PATRIC" id="fig|1706433.3.peg.1297"/>
<protein>
    <submittedName>
        <fullName evidence="1">Asparagine synthetase B</fullName>
    </submittedName>
</protein>
<dbReference type="GO" id="GO:0004066">
    <property type="term" value="F:asparagine synthase (glutamine-hydrolyzing) activity"/>
    <property type="evidence" value="ECO:0007669"/>
    <property type="project" value="InterPro"/>
</dbReference>
<accession>A0A150JGA0</accession>
<dbReference type="PANTHER" id="PTHR43284:SF1">
    <property type="entry name" value="ASPARAGINE SYNTHETASE"/>
    <property type="match status" value="1"/>
</dbReference>
<reference evidence="1 2" key="1">
    <citation type="journal article" date="2016" name="ISME J.">
        <title>Chasing the elusive Euryarchaeota class WSA2: genomes reveal a uniquely fastidious methyl-reducing methanogen.</title>
        <authorList>
            <person name="Nobu M.K."/>
            <person name="Narihiro T."/>
            <person name="Kuroda K."/>
            <person name="Mei R."/>
            <person name="Liu W.T."/>
        </authorList>
    </citation>
    <scope>NUCLEOTIDE SEQUENCE [LARGE SCALE GENOMIC DNA]</scope>
    <source>
        <strain evidence="1">ADurb1013_Bin02101</strain>
    </source>
</reference>
<accession>A0A150J9S5</accession>
<gene>
    <name evidence="1" type="ORF">AN188_01288</name>
</gene>
<dbReference type="InterPro" id="IPR051786">
    <property type="entry name" value="ASN_synthetase/amidase"/>
</dbReference>
<dbReference type="AlphaFoldDB" id="A0A150J9S5"/>
<comment type="caution">
    <text evidence="1">The sequence shown here is derived from an EMBL/GenBank/DDBJ whole genome shotgun (WGS) entry which is preliminary data.</text>
</comment>
<dbReference type="InterPro" id="IPR014729">
    <property type="entry name" value="Rossmann-like_a/b/a_fold"/>
</dbReference>
<dbReference type="GO" id="GO:0005829">
    <property type="term" value="C:cytosol"/>
    <property type="evidence" value="ECO:0007669"/>
    <property type="project" value="TreeGrafter"/>
</dbReference>
<dbReference type="GO" id="GO:0006529">
    <property type="term" value="P:asparagine biosynthetic process"/>
    <property type="evidence" value="ECO:0007669"/>
    <property type="project" value="InterPro"/>
</dbReference>
<dbReference type="Gene3D" id="3.40.50.620">
    <property type="entry name" value="HUPs"/>
    <property type="match status" value="1"/>
</dbReference>